<organism evidence="6 7">
    <name type="scientific">Zavarzinia aquatilis</name>
    <dbReference type="NCBI Taxonomy" id="2211142"/>
    <lineage>
        <taxon>Bacteria</taxon>
        <taxon>Pseudomonadati</taxon>
        <taxon>Pseudomonadota</taxon>
        <taxon>Alphaproteobacteria</taxon>
        <taxon>Rhodospirillales</taxon>
        <taxon>Zavarziniaceae</taxon>
        <taxon>Zavarzinia</taxon>
    </lineage>
</organism>
<dbReference type="Pfam" id="PF13439">
    <property type="entry name" value="Glyco_transf_4"/>
    <property type="match status" value="1"/>
</dbReference>
<dbReference type="Proteomes" id="UP000245461">
    <property type="component" value="Unassembled WGS sequence"/>
</dbReference>
<evidence type="ECO:0000259" key="5">
    <source>
        <dbReference type="Pfam" id="PF13439"/>
    </source>
</evidence>
<dbReference type="Pfam" id="PF00534">
    <property type="entry name" value="Glycos_transf_1"/>
    <property type="match status" value="1"/>
</dbReference>
<proteinExistence type="inferred from homology"/>
<keyword evidence="7" id="KW-1185">Reference proteome</keyword>
<feature type="domain" description="Glycosyltransferase subfamily 4-like N-terminal" evidence="5">
    <location>
        <begin position="13"/>
        <end position="153"/>
    </location>
</feature>
<dbReference type="PANTHER" id="PTHR12526:SF640">
    <property type="entry name" value="COLANIC ACID BIOSYNTHESIS GLYCOSYLTRANSFERASE WCAL-RELATED"/>
    <property type="match status" value="1"/>
</dbReference>
<reference evidence="6 7" key="1">
    <citation type="submission" date="2018-05" db="EMBL/GenBank/DDBJ databases">
        <title>Zavarzinia sp. HR-AS.</title>
        <authorList>
            <person name="Lee Y."/>
            <person name="Jeon C.O."/>
        </authorList>
    </citation>
    <scope>NUCLEOTIDE SEQUENCE [LARGE SCALE GENOMIC DNA]</scope>
    <source>
        <strain evidence="6 7">HR-AS</strain>
    </source>
</reference>
<dbReference type="OrthoDB" id="529131at2"/>
<dbReference type="CDD" id="cd03811">
    <property type="entry name" value="GT4_GT28_WabH-like"/>
    <property type="match status" value="1"/>
</dbReference>
<evidence type="ECO:0000313" key="6">
    <source>
        <dbReference type="EMBL" id="PWR20427.1"/>
    </source>
</evidence>
<dbReference type="GO" id="GO:0016757">
    <property type="term" value="F:glycosyltransferase activity"/>
    <property type="evidence" value="ECO:0007669"/>
    <property type="project" value="UniProtKB-KW"/>
</dbReference>
<comment type="similarity">
    <text evidence="1">Belongs to the glycosyltransferase group 1 family. Glycosyltransferase 4 subfamily.</text>
</comment>
<gene>
    <name evidence="6" type="ORF">DKG74_15620</name>
</gene>
<dbReference type="PANTHER" id="PTHR12526">
    <property type="entry name" value="GLYCOSYLTRANSFERASE"/>
    <property type="match status" value="1"/>
</dbReference>
<keyword evidence="2" id="KW-0328">Glycosyltransferase</keyword>
<evidence type="ECO:0000256" key="3">
    <source>
        <dbReference type="ARBA" id="ARBA00022679"/>
    </source>
</evidence>
<dbReference type="InterPro" id="IPR028098">
    <property type="entry name" value="Glyco_trans_4-like_N"/>
</dbReference>
<evidence type="ECO:0000313" key="7">
    <source>
        <dbReference type="Proteomes" id="UP000245461"/>
    </source>
</evidence>
<name>A0A317E026_9PROT</name>
<dbReference type="EMBL" id="QGLE01000009">
    <property type="protein sequence ID" value="PWR20427.1"/>
    <property type="molecule type" value="Genomic_DNA"/>
</dbReference>
<dbReference type="SUPFAM" id="SSF53756">
    <property type="entry name" value="UDP-Glycosyltransferase/glycogen phosphorylase"/>
    <property type="match status" value="1"/>
</dbReference>
<dbReference type="Gene3D" id="3.40.50.2000">
    <property type="entry name" value="Glycogen Phosphorylase B"/>
    <property type="match status" value="2"/>
</dbReference>
<evidence type="ECO:0000259" key="4">
    <source>
        <dbReference type="Pfam" id="PF00534"/>
    </source>
</evidence>
<evidence type="ECO:0008006" key="8">
    <source>
        <dbReference type="Google" id="ProtNLM"/>
    </source>
</evidence>
<keyword evidence="3" id="KW-0808">Transferase</keyword>
<dbReference type="AlphaFoldDB" id="A0A317E026"/>
<comment type="caution">
    <text evidence="6">The sequence shown here is derived from an EMBL/GenBank/DDBJ whole genome shotgun (WGS) entry which is preliminary data.</text>
</comment>
<dbReference type="RefSeq" id="WP_109907101.1">
    <property type="nucleotide sequence ID" value="NZ_QGLE01000009.1"/>
</dbReference>
<evidence type="ECO:0000256" key="2">
    <source>
        <dbReference type="ARBA" id="ARBA00022676"/>
    </source>
</evidence>
<sequence>MHILNVMLGKKAGGVEQAALDYHRALTGQGHRVTNVTRPGAWVDAKLDALGATRLSLPHVAEWDPLAAFRLRRTMARLAPDAVIAHSNRALGLCLAASRGRWPVLAVTHNYSIRRVVKADGVLCITRDLCTRVIELGVAPGRVFHIPNMVETDVPVNDPAPHRPPVIGTMGRFVEKKGFDLYIDALALMRQRGIAFRAILGGTGELAAQLHHRAIAAGLGDVLAFPGWIEDRDTFYAGLDIFCLPSRHEPFGIVAIEAFAHGVALVSTASEGPREIVDGDNGLLTPLGDAGALAEAMAGLLADDARRRAIAAAGRRSAVEDYSMAAGGRRLTAALETLLSTGGA</sequence>
<feature type="domain" description="Glycosyl transferase family 1" evidence="4">
    <location>
        <begin position="160"/>
        <end position="316"/>
    </location>
</feature>
<evidence type="ECO:0000256" key="1">
    <source>
        <dbReference type="ARBA" id="ARBA00009481"/>
    </source>
</evidence>
<dbReference type="InterPro" id="IPR001296">
    <property type="entry name" value="Glyco_trans_1"/>
</dbReference>
<accession>A0A317E026</accession>
<protein>
    <recommendedName>
        <fullName evidence="8">Glycosyltransferase family 1 protein</fullName>
    </recommendedName>
</protein>